<proteinExistence type="predicted"/>
<dbReference type="InterPro" id="IPR037401">
    <property type="entry name" value="SnoaL-like"/>
</dbReference>
<accession>A0ABS6AV69</accession>
<gene>
    <name evidence="2" type="ORF">KO481_10355</name>
</gene>
<evidence type="ECO:0000313" key="2">
    <source>
        <dbReference type="EMBL" id="MBU3061927.1"/>
    </source>
</evidence>
<dbReference type="InterPro" id="IPR032710">
    <property type="entry name" value="NTF2-like_dom_sf"/>
</dbReference>
<dbReference type="Proteomes" id="UP000733379">
    <property type="component" value="Unassembled WGS sequence"/>
</dbReference>
<dbReference type="RefSeq" id="WP_215916842.1">
    <property type="nucleotide sequence ID" value="NZ_JAHKNI010000003.1"/>
</dbReference>
<name>A0ABS6AV69_9NOCA</name>
<protein>
    <submittedName>
        <fullName evidence="2">Ester cyclase</fullName>
    </submittedName>
</protein>
<keyword evidence="3" id="KW-1185">Reference proteome</keyword>
<dbReference type="EMBL" id="JAHKNI010000003">
    <property type="protein sequence ID" value="MBU3061927.1"/>
    <property type="molecule type" value="Genomic_DNA"/>
</dbReference>
<evidence type="ECO:0000313" key="3">
    <source>
        <dbReference type="Proteomes" id="UP000733379"/>
    </source>
</evidence>
<comment type="caution">
    <text evidence="2">The sequence shown here is derived from an EMBL/GenBank/DDBJ whole genome shotgun (WGS) entry which is preliminary data.</text>
</comment>
<organism evidence="2 3">
    <name type="scientific">Nocardia albiluteola</name>
    <dbReference type="NCBI Taxonomy" id="2842303"/>
    <lineage>
        <taxon>Bacteria</taxon>
        <taxon>Bacillati</taxon>
        <taxon>Actinomycetota</taxon>
        <taxon>Actinomycetes</taxon>
        <taxon>Mycobacteriales</taxon>
        <taxon>Nocardiaceae</taxon>
        <taxon>Nocardia</taxon>
    </lineage>
</organism>
<evidence type="ECO:0000259" key="1">
    <source>
        <dbReference type="Pfam" id="PF12680"/>
    </source>
</evidence>
<feature type="domain" description="SnoaL-like" evidence="1">
    <location>
        <begin position="14"/>
        <end position="119"/>
    </location>
</feature>
<dbReference type="Gene3D" id="3.10.450.50">
    <property type="match status" value="1"/>
</dbReference>
<dbReference type="Pfam" id="PF12680">
    <property type="entry name" value="SnoaL_2"/>
    <property type="match status" value="1"/>
</dbReference>
<sequence length="135" mass="14810">MSEFGIELFERWVVLWNGDLAVAEEIVAPEVTLRYAQPGADAFDTIRDPQALAKRIEQFRAERPGLRYEAQGVPVVRADGERSGIIARPYGASRPTPDGVMDISGTDILRFVDGKIVEVWSVSGGANGRSFYPAV</sequence>
<reference evidence="2 3" key="1">
    <citation type="submission" date="2021-06" db="EMBL/GenBank/DDBJ databases">
        <title>Actinomycetes sequencing.</title>
        <authorList>
            <person name="Shan Q."/>
        </authorList>
    </citation>
    <scope>NUCLEOTIDE SEQUENCE [LARGE SCALE GENOMIC DNA]</scope>
    <source>
        <strain evidence="2 3">NEAU-G5</strain>
    </source>
</reference>
<dbReference type="SUPFAM" id="SSF54427">
    <property type="entry name" value="NTF2-like"/>
    <property type="match status" value="1"/>
</dbReference>